<reference evidence="2" key="1">
    <citation type="submission" date="2015-08" db="EMBL/GenBank/DDBJ databases">
        <title>Fjat-14210 dsm16467.</title>
        <authorList>
            <person name="Liu B."/>
            <person name="Wang J."/>
            <person name="Zhu Y."/>
            <person name="Liu G."/>
            <person name="Chen Q."/>
            <person name="Chen Z."/>
            <person name="Lan J."/>
            <person name="Che J."/>
            <person name="Ge C."/>
            <person name="Shi H."/>
            <person name="Pan Z."/>
            <person name="Liu X."/>
        </authorList>
    </citation>
    <scope>NUCLEOTIDE SEQUENCE [LARGE SCALE GENOMIC DNA]</scope>
    <source>
        <strain evidence="2">DSM 16467</strain>
    </source>
</reference>
<dbReference type="OrthoDB" id="2680078at2"/>
<dbReference type="RefSeq" id="WP_053399497.1">
    <property type="nucleotide sequence ID" value="NZ_JAUKEN010000002.1"/>
</dbReference>
<sequence>MHDIVENLCIRVPKVYDWVKRQVDLPLLSYTNVRDLGFDCEGATGSNDDPCAVLEEPFSVEVLLTNEFGEPTKDVEVSEIKQPHGRTPVEVTLPNGDTITLYKVKVLVKGFFTVEITDRMGHVCVSDAKPFATAQTFFLCAPKGTKLNGKVTTIDGEIGDASLICVGGRFAQLDVSISFCLDVQMEAEVKIEVEGRFCTPRSELPINSCDTVHIPPQCPELFPAHQSDDDFC</sequence>
<comment type="caution">
    <text evidence="1">The sequence shown here is derived from an EMBL/GenBank/DDBJ whole genome shotgun (WGS) entry which is preliminary data.</text>
</comment>
<dbReference type="AlphaFoldDB" id="A0A0M0LHF0"/>
<dbReference type="Proteomes" id="UP000037558">
    <property type="component" value="Unassembled WGS sequence"/>
</dbReference>
<accession>A0A0M0LHF0</accession>
<dbReference type="STRING" id="284581.AMD01_00875"/>
<dbReference type="EMBL" id="LILC01000002">
    <property type="protein sequence ID" value="KOO50347.1"/>
    <property type="molecule type" value="Genomic_DNA"/>
</dbReference>
<protein>
    <submittedName>
        <fullName evidence="1">Uncharacterized protein</fullName>
    </submittedName>
</protein>
<gene>
    <name evidence="1" type="ORF">AMD01_00875</name>
</gene>
<organism evidence="1 2">
    <name type="scientific">Priestia koreensis</name>
    <dbReference type="NCBI Taxonomy" id="284581"/>
    <lineage>
        <taxon>Bacteria</taxon>
        <taxon>Bacillati</taxon>
        <taxon>Bacillota</taxon>
        <taxon>Bacilli</taxon>
        <taxon>Bacillales</taxon>
        <taxon>Bacillaceae</taxon>
        <taxon>Priestia</taxon>
    </lineage>
</organism>
<evidence type="ECO:0000313" key="1">
    <source>
        <dbReference type="EMBL" id="KOO50347.1"/>
    </source>
</evidence>
<dbReference type="PATRIC" id="fig|284581.3.peg.420"/>
<proteinExistence type="predicted"/>
<keyword evidence="2" id="KW-1185">Reference proteome</keyword>
<evidence type="ECO:0000313" key="2">
    <source>
        <dbReference type="Proteomes" id="UP000037558"/>
    </source>
</evidence>
<name>A0A0M0LHF0_9BACI</name>